<evidence type="ECO:0000256" key="2">
    <source>
        <dbReference type="SAM" id="SignalP"/>
    </source>
</evidence>
<proteinExistence type="predicted"/>
<reference evidence="3" key="3">
    <citation type="journal article" date="2017" name="Nature">
        <title>Genome sequence of the progenitor of the wheat D genome Aegilops tauschii.</title>
        <authorList>
            <person name="Luo M.C."/>
            <person name="Gu Y.Q."/>
            <person name="Puiu D."/>
            <person name="Wang H."/>
            <person name="Twardziok S.O."/>
            <person name="Deal K.R."/>
            <person name="Huo N."/>
            <person name="Zhu T."/>
            <person name="Wang L."/>
            <person name="Wang Y."/>
            <person name="McGuire P.E."/>
            <person name="Liu S."/>
            <person name="Long H."/>
            <person name="Ramasamy R.K."/>
            <person name="Rodriguez J.C."/>
            <person name="Van S.L."/>
            <person name="Yuan L."/>
            <person name="Wang Z."/>
            <person name="Xia Z."/>
            <person name="Xiao L."/>
            <person name="Anderson O.D."/>
            <person name="Ouyang S."/>
            <person name="Liang Y."/>
            <person name="Zimin A.V."/>
            <person name="Pertea G."/>
            <person name="Qi P."/>
            <person name="Bennetzen J.L."/>
            <person name="Dai X."/>
            <person name="Dawson M.W."/>
            <person name="Muller H.G."/>
            <person name="Kugler K."/>
            <person name="Rivarola-Duarte L."/>
            <person name="Spannagl M."/>
            <person name="Mayer K.F.X."/>
            <person name="Lu F.H."/>
            <person name="Bevan M.W."/>
            <person name="Leroy P."/>
            <person name="Li P."/>
            <person name="You F.M."/>
            <person name="Sun Q."/>
            <person name="Liu Z."/>
            <person name="Lyons E."/>
            <person name="Wicker T."/>
            <person name="Salzberg S.L."/>
            <person name="Devos K.M."/>
            <person name="Dvorak J."/>
        </authorList>
    </citation>
    <scope>NUCLEOTIDE SEQUENCE [LARGE SCALE GENOMIC DNA]</scope>
    <source>
        <strain evidence="3">cv. AL8/78</strain>
    </source>
</reference>
<dbReference type="Proteomes" id="UP000015105">
    <property type="component" value="Chromosome 5D"/>
</dbReference>
<reference evidence="3" key="5">
    <citation type="journal article" date="2021" name="G3 (Bethesda)">
        <title>Aegilops tauschii genome assembly Aet v5.0 features greater sequence contiguity and improved annotation.</title>
        <authorList>
            <person name="Wang L."/>
            <person name="Zhu T."/>
            <person name="Rodriguez J.C."/>
            <person name="Deal K.R."/>
            <person name="Dubcovsky J."/>
            <person name="McGuire P.E."/>
            <person name="Lux T."/>
            <person name="Spannagl M."/>
            <person name="Mayer K.F.X."/>
            <person name="Baldrich P."/>
            <person name="Meyers B.C."/>
            <person name="Huo N."/>
            <person name="Gu Y.Q."/>
            <person name="Zhou H."/>
            <person name="Devos K.M."/>
            <person name="Bennetzen J.L."/>
            <person name="Unver T."/>
            <person name="Budak H."/>
            <person name="Gulick P.J."/>
            <person name="Galiba G."/>
            <person name="Kalapos B."/>
            <person name="Nelson D.R."/>
            <person name="Li P."/>
            <person name="You F.M."/>
            <person name="Luo M.C."/>
            <person name="Dvorak J."/>
        </authorList>
    </citation>
    <scope>NUCLEOTIDE SEQUENCE [LARGE SCALE GENOMIC DNA]</scope>
    <source>
        <strain evidence="3">cv. AL8/78</strain>
    </source>
</reference>
<keyword evidence="4" id="KW-1185">Reference proteome</keyword>
<evidence type="ECO:0000313" key="3">
    <source>
        <dbReference type="EnsemblPlants" id="AET5Gv20535900.3"/>
    </source>
</evidence>
<keyword evidence="2" id="KW-0732">Signal</keyword>
<accession>A0A453KWI5</accession>
<feature type="chain" id="PRO_5019076873" evidence="2">
    <location>
        <begin position="30"/>
        <end position="457"/>
    </location>
</feature>
<feature type="region of interest" description="Disordered" evidence="1">
    <location>
        <begin position="289"/>
        <end position="319"/>
    </location>
</feature>
<evidence type="ECO:0000256" key="1">
    <source>
        <dbReference type="SAM" id="MobiDB-lite"/>
    </source>
</evidence>
<feature type="signal peptide" evidence="2">
    <location>
        <begin position="1"/>
        <end position="29"/>
    </location>
</feature>
<feature type="region of interest" description="Disordered" evidence="1">
    <location>
        <begin position="32"/>
        <end position="70"/>
    </location>
</feature>
<name>A0A453KWI5_AEGTS</name>
<dbReference type="Gramene" id="AET5Gv20535900.3">
    <property type="protein sequence ID" value="AET5Gv20535900.3"/>
    <property type="gene ID" value="AET5Gv20535900"/>
</dbReference>
<reference evidence="3" key="4">
    <citation type="submission" date="2019-03" db="UniProtKB">
        <authorList>
            <consortium name="EnsemblPlants"/>
        </authorList>
    </citation>
    <scope>IDENTIFICATION</scope>
</reference>
<organism evidence="3 4">
    <name type="scientific">Aegilops tauschii subsp. strangulata</name>
    <name type="common">Goatgrass</name>
    <dbReference type="NCBI Taxonomy" id="200361"/>
    <lineage>
        <taxon>Eukaryota</taxon>
        <taxon>Viridiplantae</taxon>
        <taxon>Streptophyta</taxon>
        <taxon>Embryophyta</taxon>
        <taxon>Tracheophyta</taxon>
        <taxon>Spermatophyta</taxon>
        <taxon>Magnoliopsida</taxon>
        <taxon>Liliopsida</taxon>
        <taxon>Poales</taxon>
        <taxon>Poaceae</taxon>
        <taxon>BOP clade</taxon>
        <taxon>Pooideae</taxon>
        <taxon>Triticodae</taxon>
        <taxon>Triticeae</taxon>
        <taxon>Triticinae</taxon>
        <taxon>Aegilops</taxon>
    </lineage>
</organism>
<sequence length="457" mass="49174">MARGGARAVAPAALLLLLLLAAGGGGVHCLRGGERRHGPGAAAPRQPRLRRQEQQGGGGPRRPGLRRRQGLVAAAARRQLRADQVAGRGGGVQAGAGARHLRRQAADAQLRGHRGHRRRRGHGDRGHGQRAHLGAVQAVRRLPRPAGAPLRPLLVAVLRRRAVQLLLLRRAAGGHRDVRRPGVRPAGGLQLRPQLPRRVLLPRRAGARQAEPGRRGHRGLRVRLRHQQPGPVRRHVRADGARPEPALADIPDHGAVRRRVLLLPAPKGVRLVGVPRPRRRLLGVPQLHPDRVHRDGHRPAAGALLHGQPDRDQRRRRGRAVPGLLVRRRQGHCRLRHDHHEPGAVGVRGGAGRVREAAGGVPAGAALLHPGHLLRPDGAEGGAGAEPEAGVRRRRGGGGGLQGRALRGRRRRLPGVPGPGRPQVRGRHPDHRQLPAEEPAGDLRHRGVPDRVRAGDL</sequence>
<feature type="compositionally biased region" description="Basic and acidic residues" evidence="1">
    <location>
        <begin position="431"/>
        <end position="457"/>
    </location>
</feature>
<evidence type="ECO:0000313" key="4">
    <source>
        <dbReference type="Proteomes" id="UP000015105"/>
    </source>
</evidence>
<feature type="region of interest" description="Disordered" evidence="1">
    <location>
        <begin position="200"/>
        <end position="249"/>
    </location>
</feature>
<reference evidence="4" key="2">
    <citation type="journal article" date="2017" name="Nat. Plants">
        <title>The Aegilops tauschii genome reveals multiple impacts of transposons.</title>
        <authorList>
            <person name="Zhao G."/>
            <person name="Zou C."/>
            <person name="Li K."/>
            <person name="Wang K."/>
            <person name="Li T."/>
            <person name="Gao L."/>
            <person name="Zhang X."/>
            <person name="Wang H."/>
            <person name="Yang Z."/>
            <person name="Liu X."/>
            <person name="Jiang W."/>
            <person name="Mao L."/>
            <person name="Kong X."/>
            <person name="Jiao Y."/>
            <person name="Jia J."/>
        </authorList>
    </citation>
    <scope>NUCLEOTIDE SEQUENCE [LARGE SCALE GENOMIC DNA]</scope>
    <source>
        <strain evidence="4">cv. AL8/78</strain>
    </source>
</reference>
<dbReference type="AlphaFoldDB" id="A0A453KWI5"/>
<protein>
    <submittedName>
        <fullName evidence="3">Uncharacterized protein</fullName>
    </submittedName>
</protein>
<dbReference type="EnsemblPlants" id="AET5Gv20535900.3">
    <property type="protein sequence ID" value="AET5Gv20535900.3"/>
    <property type="gene ID" value="AET5Gv20535900"/>
</dbReference>
<feature type="region of interest" description="Disordered" evidence="1">
    <location>
        <begin position="369"/>
        <end position="457"/>
    </location>
</feature>
<feature type="region of interest" description="Disordered" evidence="1">
    <location>
        <begin position="108"/>
        <end position="131"/>
    </location>
</feature>
<feature type="compositionally biased region" description="Basic residues" evidence="1">
    <location>
        <begin position="215"/>
        <end position="236"/>
    </location>
</feature>
<feature type="compositionally biased region" description="Basic residues" evidence="1">
    <location>
        <begin position="111"/>
        <end position="122"/>
    </location>
</feature>
<reference evidence="4" key="1">
    <citation type="journal article" date="2014" name="Science">
        <title>Ancient hybridizations among the ancestral genomes of bread wheat.</title>
        <authorList>
            <consortium name="International Wheat Genome Sequencing Consortium,"/>
            <person name="Marcussen T."/>
            <person name="Sandve S.R."/>
            <person name="Heier L."/>
            <person name="Spannagl M."/>
            <person name="Pfeifer M."/>
            <person name="Jakobsen K.S."/>
            <person name="Wulff B.B."/>
            <person name="Steuernagel B."/>
            <person name="Mayer K.F."/>
            <person name="Olsen O.A."/>
        </authorList>
    </citation>
    <scope>NUCLEOTIDE SEQUENCE [LARGE SCALE GENOMIC DNA]</scope>
    <source>
        <strain evidence="4">cv. AL8/78</strain>
    </source>
</reference>